<keyword evidence="1" id="KW-0732">Signal</keyword>
<feature type="domain" description="Glycoside hydrolase family 65 C-terminal" evidence="2">
    <location>
        <begin position="455"/>
        <end position="510"/>
    </location>
</feature>
<name>A0A1G8E2I4_CHIFI</name>
<gene>
    <name evidence="4" type="ORF">SAMN04488121_11672</name>
</gene>
<evidence type="ECO:0000259" key="3">
    <source>
        <dbReference type="Pfam" id="PF22422"/>
    </source>
</evidence>
<dbReference type="Pfam" id="PF22422">
    <property type="entry name" value="MGH1-like_GH"/>
    <property type="match status" value="1"/>
</dbReference>
<dbReference type="STRING" id="104663.SAMN04488121_11672"/>
<dbReference type="EMBL" id="FNBN01000016">
    <property type="protein sequence ID" value="SDH64055.1"/>
    <property type="molecule type" value="Genomic_DNA"/>
</dbReference>
<dbReference type="AlphaFoldDB" id="A0A1G8E2I4"/>
<organism evidence="4 5">
    <name type="scientific">Chitinophaga filiformis</name>
    <name type="common">Myxococcus filiformis</name>
    <name type="synonym">Flexibacter filiformis</name>
    <dbReference type="NCBI Taxonomy" id="104663"/>
    <lineage>
        <taxon>Bacteria</taxon>
        <taxon>Pseudomonadati</taxon>
        <taxon>Bacteroidota</taxon>
        <taxon>Chitinophagia</taxon>
        <taxon>Chitinophagales</taxon>
        <taxon>Chitinophagaceae</taxon>
        <taxon>Chitinophaga</taxon>
    </lineage>
</organism>
<evidence type="ECO:0000256" key="1">
    <source>
        <dbReference type="SAM" id="SignalP"/>
    </source>
</evidence>
<evidence type="ECO:0008006" key="6">
    <source>
        <dbReference type="Google" id="ProtNLM"/>
    </source>
</evidence>
<feature type="chain" id="PRO_5011695627" description="Trehalase" evidence="1">
    <location>
        <begin position="22"/>
        <end position="526"/>
    </location>
</feature>
<dbReference type="Pfam" id="PF03633">
    <property type="entry name" value="Glyco_hydro_65C"/>
    <property type="match status" value="1"/>
</dbReference>
<evidence type="ECO:0000313" key="4">
    <source>
        <dbReference type="EMBL" id="SDH64055.1"/>
    </source>
</evidence>
<protein>
    <recommendedName>
        <fullName evidence="6">Trehalase</fullName>
    </recommendedName>
</protein>
<evidence type="ECO:0000259" key="2">
    <source>
        <dbReference type="Pfam" id="PF03633"/>
    </source>
</evidence>
<dbReference type="GO" id="GO:0005975">
    <property type="term" value="P:carbohydrate metabolic process"/>
    <property type="evidence" value="ECO:0007669"/>
    <property type="project" value="InterPro"/>
</dbReference>
<dbReference type="InterPro" id="IPR054491">
    <property type="entry name" value="MGH1-like_GH"/>
</dbReference>
<accession>A0A1G8E2I4</accession>
<dbReference type="InterPro" id="IPR012341">
    <property type="entry name" value="6hp_glycosidase-like_sf"/>
</dbReference>
<proteinExistence type="predicted"/>
<feature type="signal peptide" evidence="1">
    <location>
        <begin position="1"/>
        <end position="21"/>
    </location>
</feature>
<dbReference type="InterPro" id="IPR005194">
    <property type="entry name" value="Glyco_hydro_65_C"/>
</dbReference>
<dbReference type="InterPro" id="IPR008928">
    <property type="entry name" value="6-hairpin_glycosidase_sf"/>
</dbReference>
<dbReference type="RefSeq" id="WP_089838958.1">
    <property type="nucleotide sequence ID" value="NZ_FNBN01000016.1"/>
</dbReference>
<dbReference type="SUPFAM" id="SSF48208">
    <property type="entry name" value="Six-hairpin glycosidases"/>
    <property type="match status" value="1"/>
</dbReference>
<dbReference type="OrthoDB" id="231241at2"/>
<dbReference type="Gene3D" id="1.50.10.10">
    <property type="match status" value="1"/>
</dbReference>
<feature type="domain" description="Mannosylglycerate hydrolase MGH1-like glycoside hydrolase" evidence="3">
    <location>
        <begin position="116"/>
        <end position="437"/>
    </location>
</feature>
<sequence length="526" mass="61313">MGSFKAIAAAICIFFPLHLCAQRGSYVVIQPSLENTLKKYTDRFNSLDSEYVVNYVSNAQAFDWLKTNVPLLECPDSTIEQTYYYRWWTFRKHLKETPDGFIFTEFITQVKHAGRYNALSCAFGHHVYEGRWLRNKQYLDQYIQYWYLKDAQQKVPRFHQFSSWAADAVYNRFLVDRDSSFVTSLLPYMDQDYRLWEQEKRLPNGLFWQFDVKDGMEESISGARREKHTRPTISSYMYGNANALTKMAIMAGNDTLRQRYAADAAKIRQLVQEQLWDDTAAFFKVRQAIKGSNDTRLSNAREEIGFIPWYFNLPTDKSKYAKAWKQLTDTTGFDAPWGLTTAERRHPAFRSHGSGGCEWDGAIWPFATTQTLKGLAHLLTDYKHHDGVSPAVYYRALQVYARSHQKNGKPYLGEYQDERTGYWLKGDDPRSSYYNHSGFCDLVINDLIGIKPRADNNLELYPLIPEGQWDWFMLEGVPYHGKLVTVKWDKTGKRYKEGKGLKVFVDGREVYRGGKLKRIVVRLSER</sequence>
<reference evidence="4 5" key="1">
    <citation type="submission" date="2016-10" db="EMBL/GenBank/DDBJ databases">
        <authorList>
            <person name="de Groot N.N."/>
        </authorList>
    </citation>
    <scope>NUCLEOTIDE SEQUENCE [LARGE SCALE GENOMIC DNA]</scope>
    <source>
        <strain evidence="4 5">DSM 527</strain>
    </source>
</reference>
<evidence type="ECO:0000313" key="5">
    <source>
        <dbReference type="Proteomes" id="UP000199045"/>
    </source>
</evidence>
<dbReference type="Proteomes" id="UP000199045">
    <property type="component" value="Unassembled WGS sequence"/>
</dbReference>